<reference evidence="9" key="2">
    <citation type="submission" date="2020-10" db="UniProtKB">
        <authorList>
            <consortium name="WormBaseParasite"/>
        </authorList>
    </citation>
    <scope>IDENTIFICATION</scope>
</reference>
<dbReference type="PIRSF" id="PIRSF038901">
    <property type="entry name" value="AQR_cwf11"/>
    <property type="match status" value="1"/>
</dbReference>
<dbReference type="Pfam" id="PF13087">
    <property type="entry name" value="AAA_12"/>
    <property type="match status" value="1"/>
</dbReference>
<evidence type="ECO:0000259" key="3">
    <source>
        <dbReference type="Pfam" id="PF13086"/>
    </source>
</evidence>
<organism evidence="8 9">
    <name type="scientific">Panagrellus redivivus</name>
    <name type="common">Microworm</name>
    <dbReference type="NCBI Taxonomy" id="6233"/>
    <lineage>
        <taxon>Eukaryota</taxon>
        <taxon>Metazoa</taxon>
        <taxon>Ecdysozoa</taxon>
        <taxon>Nematoda</taxon>
        <taxon>Chromadorea</taxon>
        <taxon>Rhabditida</taxon>
        <taxon>Tylenchina</taxon>
        <taxon>Panagrolaimomorpha</taxon>
        <taxon>Panagrolaimoidea</taxon>
        <taxon>Panagrolaimidae</taxon>
        <taxon>Panagrellus</taxon>
    </lineage>
</organism>
<dbReference type="GO" id="GO:0071013">
    <property type="term" value="C:catalytic step 2 spliceosome"/>
    <property type="evidence" value="ECO:0007669"/>
    <property type="project" value="TreeGrafter"/>
</dbReference>
<dbReference type="Pfam" id="PF21144">
    <property type="entry name" value="Aquarius_N_3rd"/>
    <property type="match status" value="1"/>
</dbReference>
<dbReference type="InterPro" id="IPR032174">
    <property type="entry name" value="Aquarius_N"/>
</dbReference>
<dbReference type="PANTHER" id="PTHR10887">
    <property type="entry name" value="DNA2/NAM7 HELICASE FAMILY"/>
    <property type="match status" value="1"/>
</dbReference>
<dbReference type="InterPro" id="IPR047187">
    <property type="entry name" value="SF1_C_Upf1"/>
</dbReference>
<dbReference type="CDD" id="cd18808">
    <property type="entry name" value="SF1_C_Upf1"/>
    <property type="match status" value="1"/>
</dbReference>
<sequence length="1438" mass="164634">MAPGKRTARRPAGGDDDAAIATTASKYWSPFTPNHEPFSEKLVEELYNTMLGNEGFVKRRVVLLEASQYLEAYLWPNFSPTSSSDTHVVSIVLMVNEKFRERIPAWDTFTTASKHFSAFFSRVCRIALDETPDKFTYAEQTAVLSFLVNAVNSVEVEVVRKEIVKLCSLAVLTNLYPSQRNAILSKSTKLLKYWNKLEAKFAELPEAEAAILDFNRRFVWGLINRFFNVLNFIDDEKTEPNPDAVHYVERFLEFAIDMVSLLTTRRFFNQLLIYSSLIVRATQSTLIETDVGALFCKLVTRLKFYVRFEIDDITGLALDEQSMVQRHYDHVVELQKAAFKFFRDRMSSFYLLSASAIDTPKVLSEQLSELDRDDLYSFAEYLHLVPTRKEKEAAGVSDDFYSKAFLKDAIVFHCERRPNQLQQLNEQPIFPSEKTIWDSDLVPYDQYDGDSVLALPKLNFQFLTLHDYLLRNFNLFQMESTYEIRGDIENTLYRVRPWKHEHTAGKVVWGGWARMALPLTEFRLVHVGRPLIGQRAPQEVTADISITLPNRKDLRQEWEGLHRHDVLFLVTVTPLLEVGGKFDHRKPFTDQIKVSAVRGCEVDGLINSEGKVVEEMEHRDALRGLTGDVRKYRVWMDPNQYFIDQTNEEGAIYESLNLVIRRDPKTNNFKAVLSTIRQLLNTDFVVPDWLQDLILGYGEPDSAHYSKLASPIAQIDFNDTFLSVEHLKSSFPGKTLTGIDNVANLKDPGFRLTFSDLVPQHDLSEDQRDTSIKVDAYERFSSAAAHISPATRTRRNKIPFTPAQIEAIKSGTEPGLTLVVGPPGTGKTDVAVQIISNIYHNWPEQRTLIVTHSNQALNQLFEKIIDLDVDERHILRLGHGEESLETEKDFSRYGRVNYVLSHRLELLKEVEALRDSLGETGDVGYSCETAGQFYRFVVHRLWNEFTDEVAAKQDSKDAVAKSFPFTSYFSAGRDANTPLFKKASFTEDLDIARACWKLLSDKFAQLEEFRAFELLRNGKDRTEYLLVKEAKVIAMTCTHAALRRKQLVDLGFRYDNILIEEAAQILEVETFVPLLLQDPHDGRNRLKRWIMIGDHHQLPPIVQNVTFQKYCNMEQSLFARFVRLGVPHILLDAQGRARPEIAALYNWRYRALHDLHHTASGQFALQNPGFAHNYQFIDVGTFYGQNETTPSPFFYQNLGEAEYAAALFIYMRVLGYPAEKISILTTYNGQVALIRDVVEQRCGNNPFIGRPHKISTVDRYQGQQNDYIILSLVRTEFVGHIRDVRRLVVALSRARLGLYVLGRFALFRTCSELAPALRLLSQKPKELQLLPSELYGAERIASDALPDPLVTIKDTAQMVQFSHKYYESNMGILKERYDAEHAKNVEMVEEEPVVAEEPVEPEVPKETPKVVGQTGEASEGAIVFESVEFERLEEMPKY</sequence>
<feature type="domain" description="RNA helicase aquarius N-terminal" evidence="5">
    <location>
        <begin position="20"/>
        <end position="418"/>
    </location>
</feature>
<dbReference type="InterPro" id="IPR027417">
    <property type="entry name" value="P-loop_NTPase"/>
</dbReference>
<dbReference type="GO" id="GO:0000398">
    <property type="term" value="P:mRNA splicing, via spliceosome"/>
    <property type="evidence" value="ECO:0007669"/>
    <property type="project" value="InterPro"/>
</dbReference>
<evidence type="ECO:0000259" key="7">
    <source>
        <dbReference type="Pfam" id="PF21144"/>
    </source>
</evidence>
<evidence type="ECO:0000259" key="4">
    <source>
        <dbReference type="Pfam" id="PF13087"/>
    </source>
</evidence>
<dbReference type="InterPro" id="IPR045055">
    <property type="entry name" value="DNA2/NAM7-like"/>
</dbReference>
<evidence type="ECO:0000256" key="2">
    <source>
        <dbReference type="SAM" id="MobiDB-lite"/>
    </source>
</evidence>
<dbReference type="FunFam" id="3.40.50.300:FF:003210">
    <property type="entry name" value="RNA helicase aquarius"/>
    <property type="match status" value="1"/>
</dbReference>
<dbReference type="Pfam" id="PF21143">
    <property type="entry name" value="Aquarius_N_2nd"/>
    <property type="match status" value="1"/>
</dbReference>
<dbReference type="InterPro" id="IPR026300">
    <property type="entry name" value="CWF11_fam"/>
</dbReference>
<dbReference type="Pfam" id="PF13086">
    <property type="entry name" value="AAA_11"/>
    <property type="match status" value="1"/>
</dbReference>
<feature type="region of interest" description="Disordered" evidence="2">
    <location>
        <begin position="1392"/>
        <end position="1416"/>
    </location>
</feature>
<feature type="domain" description="RNA helicase aquarius insertion" evidence="7">
    <location>
        <begin position="712"/>
        <end position="770"/>
    </location>
</feature>
<dbReference type="Pfam" id="PF16399">
    <property type="entry name" value="Aquarius_N_1st"/>
    <property type="match status" value="1"/>
</dbReference>
<name>A0A7E4VRV5_PANRE</name>
<dbReference type="GO" id="GO:0004386">
    <property type="term" value="F:helicase activity"/>
    <property type="evidence" value="ECO:0007669"/>
    <property type="project" value="InterPro"/>
</dbReference>
<comment type="subcellular location">
    <subcellularLocation>
        <location evidence="1">Nucleus</location>
    </subcellularLocation>
</comment>
<reference evidence="8" key="1">
    <citation type="journal article" date="2013" name="Genetics">
        <title>The draft genome and transcriptome of Panagrellus redivivus are shaped by the harsh demands of a free-living lifestyle.</title>
        <authorList>
            <person name="Srinivasan J."/>
            <person name="Dillman A.R."/>
            <person name="Macchietto M.G."/>
            <person name="Heikkinen L."/>
            <person name="Lakso M."/>
            <person name="Fracchia K.M."/>
            <person name="Antoshechkin I."/>
            <person name="Mortazavi A."/>
            <person name="Wong G."/>
            <person name="Sternberg P.W."/>
        </authorList>
    </citation>
    <scope>NUCLEOTIDE SEQUENCE [LARGE SCALE GENOMIC DNA]</scope>
    <source>
        <strain evidence="8">MT8872</strain>
    </source>
</reference>
<protein>
    <submittedName>
        <fullName evidence="9">Intron-binding protein aquarius</fullName>
    </submittedName>
</protein>
<evidence type="ECO:0000259" key="5">
    <source>
        <dbReference type="Pfam" id="PF16399"/>
    </source>
</evidence>
<dbReference type="InterPro" id="IPR048967">
    <property type="entry name" value="Aquarius_insert"/>
</dbReference>
<accession>A0A7E4VRV5</accession>
<dbReference type="FunFam" id="3.40.50.300:FF:002863">
    <property type="entry name" value="Pre-mRNA-splicing factor cwf11"/>
    <property type="match status" value="1"/>
</dbReference>
<comment type="similarity">
    <text evidence="1">Belongs to the CWF11 family.</text>
</comment>
<dbReference type="InterPro" id="IPR048966">
    <property type="entry name" value="Aquarius_b-barrel"/>
</dbReference>
<dbReference type="GO" id="GO:0003729">
    <property type="term" value="F:mRNA binding"/>
    <property type="evidence" value="ECO:0007669"/>
    <property type="project" value="TreeGrafter"/>
</dbReference>
<evidence type="ECO:0000313" key="8">
    <source>
        <dbReference type="Proteomes" id="UP000492821"/>
    </source>
</evidence>
<feature type="domain" description="RNA helicase aquarius beta-barrel" evidence="6">
    <location>
        <begin position="499"/>
        <end position="662"/>
    </location>
</feature>
<keyword evidence="1" id="KW-0539">Nucleus</keyword>
<evidence type="ECO:0000313" key="9">
    <source>
        <dbReference type="WBParaSite" id="Pan_g2609.t1"/>
    </source>
</evidence>
<evidence type="ECO:0000259" key="6">
    <source>
        <dbReference type="Pfam" id="PF21143"/>
    </source>
</evidence>
<dbReference type="WBParaSite" id="Pan_g2609.t1">
    <property type="protein sequence ID" value="Pan_g2609.t1"/>
    <property type="gene ID" value="Pan_g2609"/>
</dbReference>
<dbReference type="CDD" id="cd17935">
    <property type="entry name" value="EEXXQc_AQR"/>
    <property type="match status" value="1"/>
</dbReference>
<dbReference type="InterPro" id="IPR041677">
    <property type="entry name" value="DNA2/NAM7_AAA_11"/>
</dbReference>
<evidence type="ECO:0000256" key="1">
    <source>
        <dbReference type="PIRNR" id="PIRNR038901"/>
    </source>
</evidence>
<dbReference type="PANTHER" id="PTHR10887:SF5">
    <property type="entry name" value="RNA HELICASE AQUARIUS"/>
    <property type="match status" value="1"/>
</dbReference>
<dbReference type="SUPFAM" id="SSF52540">
    <property type="entry name" value="P-loop containing nucleoside triphosphate hydrolases"/>
    <property type="match status" value="1"/>
</dbReference>
<dbReference type="InterPro" id="IPR041679">
    <property type="entry name" value="DNA2/NAM7-like_C"/>
</dbReference>
<feature type="domain" description="DNA2/NAM7 helicase-like C-terminal" evidence="4">
    <location>
        <begin position="1113"/>
        <end position="1303"/>
    </location>
</feature>
<dbReference type="Proteomes" id="UP000492821">
    <property type="component" value="Unassembled WGS sequence"/>
</dbReference>
<dbReference type="Gene3D" id="3.40.50.300">
    <property type="entry name" value="P-loop containing nucleotide triphosphate hydrolases"/>
    <property type="match status" value="2"/>
</dbReference>
<keyword evidence="8" id="KW-1185">Reference proteome</keyword>
<feature type="domain" description="DNA2/NAM7 helicase helicase" evidence="3">
    <location>
        <begin position="803"/>
        <end position="1103"/>
    </location>
</feature>
<keyword evidence="1" id="KW-0508">mRNA splicing</keyword>
<keyword evidence="1" id="KW-0507">mRNA processing</keyword>
<proteinExistence type="inferred from homology"/>